<dbReference type="NCBIfam" id="TIGR02452">
    <property type="entry name" value="TIGR02452 family protein"/>
    <property type="match status" value="1"/>
</dbReference>
<dbReference type="AlphaFoldDB" id="A0A8S2CQL1"/>
<dbReference type="PANTHER" id="PTHR35596:SF1">
    <property type="entry name" value="MICROBIAL-TYPE PARG CATALYTIC DOMAIN-CONTAINING PROTEIN"/>
    <property type="match status" value="1"/>
</dbReference>
<dbReference type="Proteomes" id="UP000682733">
    <property type="component" value="Unassembled WGS sequence"/>
</dbReference>
<feature type="region of interest" description="Disordered" evidence="1">
    <location>
        <begin position="604"/>
        <end position="629"/>
    </location>
</feature>
<sequence>MKVFHNFRKLMGCSALSSSHVRNNSHSSSGQSIDYPFRFHPELRRDIHGDPFSHEQLFALRNDDGIRQLALEYRHSPREYSKCSNSTHIHPDLRRLVRKLAQIQTINSVLTGSYRLENGQKIELDRHLMLKAAERTKFYPDQYKYKTSRKLYDKTNFYVLNADCLEAALFFKNHYKDCEPVVLNMASMYHPGGGWRNGAGAQEENLHRRTNLFQCLEDPYNQLNRKWPYKVPELGGIYTPNACVFRDSEFDGYPFFSHPQYISFISSAAYKNPSLVKIQQTGEIQLRDEKIIEATKKKIEVVLQIAQENDHDTIILSAFGCGAYGNPAKHIAQLFREVLFRDEKFLNSFRFIVFAIINDHNAYSERNPDGNIQPFADVFNLKILTLNDLKDYPKQQLMGKNTASAVKNLKKSGLDHYFIRKPCSALFSKNEDILLYSTINKKCLQLFLLLENLDEQTLQHHLWMVNLDEKQLELYRHLLNIEKLQDFLTFLHQKLQLKEFDLLKSSADSEINLVFTNLATSKKETVTITLDELSDDIEKLHYTTKLLFYLYKQTEHLSVECKTLQQRVSQLVQAKQIERGDGDGQGKLYESNYHKSTLLKPEQRANMSIINPTSKKRKPAKGVNFGDDD</sequence>
<dbReference type="InterPro" id="IPR012664">
    <property type="entry name" value="CHP02452"/>
</dbReference>
<evidence type="ECO:0000259" key="2">
    <source>
        <dbReference type="Pfam" id="PF10021"/>
    </source>
</evidence>
<evidence type="ECO:0000256" key="1">
    <source>
        <dbReference type="SAM" id="MobiDB-lite"/>
    </source>
</evidence>
<organism evidence="3 5">
    <name type="scientific">Didymodactylos carnosus</name>
    <dbReference type="NCBI Taxonomy" id="1234261"/>
    <lineage>
        <taxon>Eukaryota</taxon>
        <taxon>Metazoa</taxon>
        <taxon>Spiralia</taxon>
        <taxon>Gnathifera</taxon>
        <taxon>Rotifera</taxon>
        <taxon>Eurotatoria</taxon>
        <taxon>Bdelloidea</taxon>
        <taxon>Philodinida</taxon>
        <taxon>Philodinidae</taxon>
        <taxon>Didymodactylos</taxon>
    </lineage>
</organism>
<dbReference type="InterPro" id="IPR043472">
    <property type="entry name" value="Macro_dom-like"/>
</dbReference>
<evidence type="ECO:0000313" key="5">
    <source>
        <dbReference type="Proteomes" id="UP000677228"/>
    </source>
</evidence>
<dbReference type="EMBL" id="CAJOBA010000031">
    <property type="protein sequence ID" value="CAF3496574.1"/>
    <property type="molecule type" value="Genomic_DNA"/>
</dbReference>
<comment type="caution">
    <text evidence="3">The sequence shown here is derived from an EMBL/GenBank/DDBJ whole genome shotgun (WGS) entry which is preliminary data.</text>
</comment>
<dbReference type="PANTHER" id="PTHR35596">
    <property type="entry name" value="DUF2263 DOMAIN-CONTAINING PROTEIN"/>
    <property type="match status" value="1"/>
</dbReference>
<dbReference type="Proteomes" id="UP000677228">
    <property type="component" value="Unassembled WGS sequence"/>
</dbReference>
<protein>
    <recommendedName>
        <fullName evidence="2">Microbial-type PARG catalytic domain-containing protein</fullName>
    </recommendedName>
</protein>
<dbReference type="SUPFAM" id="SSF52949">
    <property type="entry name" value="Macro domain-like"/>
    <property type="match status" value="1"/>
</dbReference>
<gene>
    <name evidence="3" type="ORF">OVA965_LOCUS274</name>
    <name evidence="4" type="ORF">TMI583_LOCUS274</name>
</gene>
<reference evidence="3" key="1">
    <citation type="submission" date="2021-02" db="EMBL/GenBank/DDBJ databases">
        <authorList>
            <person name="Nowell W R."/>
        </authorList>
    </citation>
    <scope>NUCLEOTIDE SEQUENCE</scope>
</reference>
<name>A0A8S2CQL1_9BILA</name>
<dbReference type="EMBL" id="CAJNOK010000031">
    <property type="protein sequence ID" value="CAF0724009.1"/>
    <property type="molecule type" value="Genomic_DNA"/>
</dbReference>
<proteinExistence type="predicted"/>
<evidence type="ECO:0000313" key="3">
    <source>
        <dbReference type="EMBL" id="CAF0724009.1"/>
    </source>
</evidence>
<feature type="domain" description="Microbial-type PARG catalytic" evidence="2">
    <location>
        <begin position="104"/>
        <end position="247"/>
    </location>
</feature>
<accession>A0A8S2CQL1</accession>
<evidence type="ECO:0000313" key="4">
    <source>
        <dbReference type="EMBL" id="CAF3496574.1"/>
    </source>
</evidence>
<dbReference type="Pfam" id="PF10021">
    <property type="entry name" value="PARG_cat_microb"/>
    <property type="match status" value="1"/>
</dbReference>
<dbReference type="InterPro" id="IPR019261">
    <property type="entry name" value="PARG_cat_microbial"/>
</dbReference>
<dbReference type="Gene3D" id="3.40.220.10">
    <property type="entry name" value="Leucine Aminopeptidase, subunit E, domain 1"/>
    <property type="match status" value="1"/>
</dbReference>